<dbReference type="EMBL" id="LXTW01000032">
    <property type="protein sequence ID" value="OBX83329.1"/>
    <property type="molecule type" value="Genomic_DNA"/>
</dbReference>
<dbReference type="Proteomes" id="UP000594834">
    <property type="component" value="Chromosome"/>
</dbReference>
<feature type="binding site" evidence="7">
    <location>
        <position position="185"/>
    </location>
    <ligand>
        <name>4-imidazolone-5-propanoate</name>
        <dbReference type="ChEBI" id="CHEBI:77893"/>
    </ligand>
</feature>
<feature type="binding site" evidence="7">
    <location>
        <position position="89"/>
    </location>
    <ligand>
        <name>4-imidazolone-5-propanoate</name>
        <dbReference type="ChEBI" id="CHEBI:77893"/>
    </ligand>
</feature>
<evidence type="ECO:0000256" key="1">
    <source>
        <dbReference type="ARBA" id="ARBA00012864"/>
    </source>
</evidence>
<comment type="cofactor">
    <cofactor evidence="7">
        <name>Zn(2+)</name>
        <dbReference type="ChEBI" id="CHEBI:29105"/>
    </cofactor>
    <cofactor evidence="7">
        <name>Fe(3+)</name>
        <dbReference type="ChEBI" id="CHEBI:29034"/>
    </cofactor>
    <text evidence="7">Binds 1 zinc or iron ion per subunit.</text>
</comment>
<evidence type="ECO:0000259" key="8">
    <source>
        <dbReference type="Pfam" id="PF01979"/>
    </source>
</evidence>
<evidence type="ECO:0000313" key="12">
    <source>
        <dbReference type="Proteomes" id="UP000594834"/>
    </source>
</evidence>
<dbReference type="Gene3D" id="2.30.40.10">
    <property type="entry name" value="Urease, subunit C, domain 1"/>
    <property type="match status" value="1"/>
</dbReference>
<dbReference type="PANTHER" id="PTHR42752">
    <property type="entry name" value="IMIDAZOLONEPROPIONASE"/>
    <property type="match status" value="1"/>
</dbReference>
<keyword evidence="2 7" id="KW-0479">Metal-binding</keyword>
<feature type="binding site" evidence="7">
    <location>
        <position position="328"/>
    </location>
    <ligand>
        <name>N-formimidoyl-L-glutamate</name>
        <dbReference type="ChEBI" id="CHEBI:58928"/>
    </ligand>
</feature>
<feature type="binding site" evidence="7">
    <location>
        <position position="82"/>
    </location>
    <ligand>
        <name>Fe(3+)</name>
        <dbReference type="ChEBI" id="CHEBI:29034"/>
    </ligand>
</feature>
<dbReference type="FunFam" id="3.20.20.140:FF:000007">
    <property type="entry name" value="Imidazolonepropionase"/>
    <property type="match status" value="1"/>
</dbReference>
<dbReference type="Pfam" id="PF01979">
    <property type="entry name" value="Amidohydro_1"/>
    <property type="match status" value="1"/>
</dbReference>
<evidence type="ECO:0000256" key="4">
    <source>
        <dbReference type="ARBA" id="ARBA00022808"/>
    </source>
</evidence>
<dbReference type="HAMAP" id="MF_00372">
    <property type="entry name" value="HutI"/>
    <property type="match status" value="1"/>
</dbReference>
<dbReference type="InterPro" id="IPR032466">
    <property type="entry name" value="Metal_Hydrolase"/>
</dbReference>
<dbReference type="STRING" id="478.A7456_04610"/>
<organism evidence="9 11">
    <name type="scientific">Moraxella nonliquefaciens</name>
    <dbReference type="NCBI Taxonomy" id="478"/>
    <lineage>
        <taxon>Bacteria</taxon>
        <taxon>Pseudomonadati</taxon>
        <taxon>Pseudomonadota</taxon>
        <taxon>Gammaproteobacteria</taxon>
        <taxon>Moraxellales</taxon>
        <taxon>Moraxellaceae</taxon>
        <taxon>Moraxella</taxon>
    </lineage>
</organism>
<comment type="subcellular location">
    <subcellularLocation>
        <location evidence="7">Cytoplasm</location>
    </subcellularLocation>
</comment>
<dbReference type="GO" id="GO:0050480">
    <property type="term" value="F:imidazolonepropionase activity"/>
    <property type="evidence" value="ECO:0007669"/>
    <property type="project" value="UniProtKB-UniRule"/>
</dbReference>
<evidence type="ECO:0000256" key="6">
    <source>
        <dbReference type="ARBA" id="ARBA00023004"/>
    </source>
</evidence>
<feature type="binding site" evidence="7">
    <location>
        <position position="324"/>
    </location>
    <ligand>
        <name>Zn(2+)</name>
        <dbReference type="ChEBI" id="CHEBI:29105"/>
    </ligand>
</feature>
<feature type="binding site" evidence="7">
    <location>
        <position position="326"/>
    </location>
    <ligand>
        <name>N-formimidoyl-L-glutamate</name>
        <dbReference type="ChEBI" id="CHEBI:58928"/>
    </ligand>
</feature>
<dbReference type="EMBL" id="CP065728">
    <property type="protein sequence ID" value="QPT43837.1"/>
    <property type="molecule type" value="Genomic_DNA"/>
</dbReference>
<evidence type="ECO:0000313" key="9">
    <source>
        <dbReference type="EMBL" id="OBX83329.1"/>
    </source>
</evidence>
<dbReference type="GO" id="GO:0008270">
    <property type="term" value="F:zinc ion binding"/>
    <property type="evidence" value="ECO:0007669"/>
    <property type="project" value="UniProtKB-UniRule"/>
</dbReference>
<comment type="catalytic activity">
    <reaction evidence="7">
        <text>4-imidazolone-5-propanoate + H2O = N-formimidoyl-L-glutamate</text>
        <dbReference type="Rhea" id="RHEA:23660"/>
        <dbReference type="ChEBI" id="CHEBI:15377"/>
        <dbReference type="ChEBI" id="CHEBI:58928"/>
        <dbReference type="ChEBI" id="CHEBI:77893"/>
        <dbReference type="EC" id="3.5.2.7"/>
    </reaction>
</comment>
<feature type="binding site" evidence="7">
    <location>
        <position position="249"/>
    </location>
    <ligand>
        <name>Zn(2+)</name>
        <dbReference type="ChEBI" id="CHEBI:29105"/>
    </ligand>
</feature>
<keyword evidence="7" id="KW-0963">Cytoplasm</keyword>
<evidence type="ECO:0000256" key="7">
    <source>
        <dbReference type="HAMAP-Rule" id="MF_00372"/>
    </source>
</evidence>
<feature type="binding site" evidence="7">
    <location>
        <position position="152"/>
    </location>
    <ligand>
        <name>4-imidazolone-5-propanoate</name>
        <dbReference type="ChEBI" id="CHEBI:77893"/>
    </ligand>
</feature>
<keyword evidence="4 7" id="KW-0369">Histidine metabolism</keyword>
<dbReference type="SUPFAM" id="SSF51556">
    <property type="entry name" value="Metallo-dependent hydrolases"/>
    <property type="match status" value="1"/>
</dbReference>
<keyword evidence="6 7" id="KW-0408">Iron</keyword>
<comment type="similarity">
    <text evidence="7">Belongs to the metallo-dependent hydrolases superfamily. HutI family.</text>
</comment>
<dbReference type="GO" id="GO:0019557">
    <property type="term" value="P:L-histidine catabolic process to glutamate and formate"/>
    <property type="evidence" value="ECO:0007669"/>
    <property type="project" value="UniProtKB-UniPathway"/>
</dbReference>
<dbReference type="PANTHER" id="PTHR42752:SF1">
    <property type="entry name" value="IMIDAZOLONEPROPIONASE-RELATED"/>
    <property type="match status" value="1"/>
</dbReference>
<dbReference type="InterPro" id="IPR006680">
    <property type="entry name" value="Amidohydro-rel"/>
</dbReference>
<gene>
    <name evidence="7" type="primary">hutI</name>
    <name evidence="9" type="ORF">A7456_04610</name>
    <name evidence="10" type="ORF">I6G26_07025</name>
</gene>
<dbReference type="SUPFAM" id="SSF51338">
    <property type="entry name" value="Composite domain of metallo-dependent hydrolases"/>
    <property type="match status" value="1"/>
</dbReference>
<dbReference type="InterPro" id="IPR005920">
    <property type="entry name" value="HutI"/>
</dbReference>
<feature type="binding site" evidence="7">
    <location>
        <position position="82"/>
    </location>
    <ligand>
        <name>Zn(2+)</name>
        <dbReference type="ChEBI" id="CHEBI:29105"/>
    </ligand>
</feature>
<feature type="binding site" evidence="7">
    <location>
        <position position="329"/>
    </location>
    <ligand>
        <name>4-imidazolone-5-propanoate</name>
        <dbReference type="ChEBI" id="CHEBI:77893"/>
    </ligand>
</feature>
<dbReference type="NCBIfam" id="TIGR01224">
    <property type="entry name" value="hutI"/>
    <property type="match status" value="1"/>
</dbReference>
<feature type="binding site" evidence="7">
    <location>
        <position position="249"/>
    </location>
    <ligand>
        <name>Fe(3+)</name>
        <dbReference type="ChEBI" id="CHEBI:29034"/>
    </ligand>
</feature>
<sequence length="417" mass="45346">MRVNMMQFDVLITNTNIATMSDAFGYAKKTPYGAIHDGALGIKDGKIAFVGTEDELGVADAHKIIDAKQSWLTPALIDCHTHLVYGGNRSDEFEMRLNGMDYQEIAKQGGGILSTVQATRQSSIDELYKLSLPRFKSLMKEGVGTIEIKSGYGLNLDGERKMLQVAKKLGDDFGISVKKTYLALHALPSEYMAKADEYVNQACNWLKVLHDENLVDAVDAFCESIAFDKNQVSQLFDVAKSLGLPVKLHAEQMSDMGGAGLVAEFNGLSADHIEYLSTDSIIKMAKHDTVGVLLPTAFYTLKETKLPPIDTMRQYGIKMAVSTDCNPGTSPSTSLLLAMNMACTLFGLTPEEALAGTTIHASKALGLQNSKGQIALGMDADVALWDIDRPADLSYLIGQNHLQGLWVAGKAVMYFAQ</sequence>
<feature type="binding site" evidence="7">
    <location>
        <position position="252"/>
    </location>
    <ligand>
        <name>4-imidazolone-5-propanoate</name>
        <dbReference type="ChEBI" id="CHEBI:77893"/>
    </ligand>
</feature>
<reference evidence="10 12" key="2">
    <citation type="submission" date="2020-12" db="EMBL/GenBank/DDBJ databases">
        <title>FDA dAtabase for Regulatory Grade micrObial Sequences (FDA-ARGOS): Supporting development and validation of Infectious Disease Dx tests.</title>
        <authorList>
            <person name="Sproer C."/>
            <person name="Gronow S."/>
            <person name="Severitt S."/>
            <person name="Schroder I."/>
            <person name="Tallon L."/>
            <person name="Sadzewicz L."/>
            <person name="Zhao X."/>
            <person name="Boylan J."/>
            <person name="Ott S."/>
            <person name="Bowen H."/>
            <person name="Vavikolanu K."/>
            <person name="Mehta A."/>
            <person name="Aluvathingal J."/>
            <person name="Nadendla S."/>
            <person name="Lowell S."/>
            <person name="Myers T."/>
            <person name="Yan Y."/>
            <person name="Sichtig H."/>
        </authorList>
    </citation>
    <scope>NUCLEOTIDE SEQUENCE [LARGE SCALE GENOMIC DNA]</scope>
    <source>
        <strain evidence="10 12">FDAARGOS_869</strain>
    </source>
</reference>
<evidence type="ECO:0000256" key="3">
    <source>
        <dbReference type="ARBA" id="ARBA00022801"/>
    </source>
</evidence>
<feature type="binding site" evidence="7">
    <location>
        <position position="80"/>
    </location>
    <ligand>
        <name>Fe(3+)</name>
        <dbReference type="ChEBI" id="CHEBI:29034"/>
    </ligand>
</feature>
<protein>
    <recommendedName>
        <fullName evidence="1 7">Imidazolonepropionase</fullName>
        <ecNumber evidence="1 7">3.5.2.7</ecNumber>
    </recommendedName>
    <alternativeName>
        <fullName evidence="7">Imidazolone-5-propionate hydrolase</fullName>
    </alternativeName>
</protein>
<dbReference type="AlphaFoldDB" id="A0A1B8QIN0"/>
<dbReference type="GO" id="GO:0005737">
    <property type="term" value="C:cytoplasm"/>
    <property type="evidence" value="ECO:0007669"/>
    <property type="project" value="UniProtKB-SubCell"/>
</dbReference>
<dbReference type="UniPathway" id="UPA00379">
    <property type="reaction ID" value="UER00551"/>
</dbReference>
<dbReference type="CDD" id="cd01296">
    <property type="entry name" value="Imidazolone-5PH"/>
    <property type="match status" value="1"/>
</dbReference>
<proteinExistence type="inferred from homology"/>
<dbReference type="GO" id="GO:0005506">
    <property type="term" value="F:iron ion binding"/>
    <property type="evidence" value="ECO:0007669"/>
    <property type="project" value="UniProtKB-UniRule"/>
</dbReference>
<evidence type="ECO:0000256" key="2">
    <source>
        <dbReference type="ARBA" id="ARBA00022723"/>
    </source>
</evidence>
<feature type="domain" description="Amidohydrolase-related" evidence="8">
    <location>
        <begin position="72"/>
        <end position="412"/>
    </location>
</feature>
<feature type="binding site" evidence="7">
    <location>
        <position position="152"/>
    </location>
    <ligand>
        <name>N-formimidoyl-L-glutamate</name>
        <dbReference type="ChEBI" id="CHEBI:58928"/>
    </ligand>
</feature>
<keyword evidence="3 7" id="KW-0378">Hydrolase</keyword>
<dbReference type="EC" id="3.5.2.7" evidence="1 7"/>
<comment type="function">
    <text evidence="7">Catalyzes the hydrolytic cleavage of the carbon-nitrogen bond in imidazolone-5-propanoate to yield N-formimidoyl-L-glutamate. It is the third step in the universal histidine degradation pathway.</text>
</comment>
<dbReference type="InterPro" id="IPR011059">
    <property type="entry name" value="Metal-dep_hydrolase_composite"/>
</dbReference>
<dbReference type="GO" id="GO:0019556">
    <property type="term" value="P:L-histidine catabolic process to glutamate and formamide"/>
    <property type="evidence" value="ECO:0007669"/>
    <property type="project" value="UniProtKB-UniRule"/>
</dbReference>
<dbReference type="RefSeq" id="WP_067009447.1">
    <property type="nucleotide sequence ID" value="NZ_CP065728.1"/>
</dbReference>
<accession>A0A1B8QIN0</accession>
<dbReference type="Proteomes" id="UP000092575">
    <property type="component" value="Unassembled WGS sequence"/>
</dbReference>
<name>A0A1B8QIN0_MORNO</name>
<keyword evidence="12" id="KW-1185">Reference proteome</keyword>
<keyword evidence="5 7" id="KW-0862">Zinc</keyword>
<evidence type="ECO:0000256" key="5">
    <source>
        <dbReference type="ARBA" id="ARBA00022833"/>
    </source>
</evidence>
<feature type="binding site" evidence="7">
    <location>
        <position position="324"/>
    </location>
    <ligand>
        <name>Fe(3+)</name>
        <dbReference type="ChEBI" id="CHEBI:29034"/>
    </ligand>
</feature>
<dbReference type="Gene3D" id="3.20.20.140">
    <property type="entry name" value="Metal-dependent hydrolases"/>
    <property type="match status" value="1"/>
</dbReference>
<comment type="pathway">
    <text evidence="7">Amino-acid degradation; L-histidine degradation into L-glutamate; N-formimidoyl-L-glutamate from L-histidine: step 3/3.</text>
</comment>
<evidence type="ECO:0000313" key="10">
    <source>
        <dbReference type="EMBL" id="QPT43837.1"/>
    </source>
</evidence>
<evidence type="ECO:0000313" key="11">
    <source>
        <dbReference type="Proteomes" id="UP000092575"/>
    </source>
</evidence>
<feature type="binding site" evidence="7">
    <location>
        <position position="80"/>
    </location>
    <ligand>
        <name>Zn(2+)</name>
        <dbReference type="ChEBI" id="CHEBI:29105"/>
    </ligand>
</feature>
<reference evidence="9 11" key="1">
    <citation type="submission" date="2016-05" db="EMBL/GenBank/DDBJ databases">
        <title>Draft genome sequence of Moraxella nonliquefaciens CCUG 348T.</title>
        <authorList>
            <person name="Salva-Serra F."/>
            <person name="Engstrom-Jakobsson H."/>
            <person name="Thorell K."/>
            <person name="Gonzales-Siles L."/>
            <person name="Karlsson R."/>
            <person name="Boulund F."/>
            <person name="Engstrand L."/>
            <person name="Kristiansson E."/>
            <person name="Moore E."/>
        </authorList>
    </citation>
    <scope>NUCLEOTIDE SEQUENCE [LARGE SCALE GENOMIC DNA]</scope>
    <source>
        <strain evidence="9 11">CCUG 348</strain>
    </source>
</reference>